<protein>
    <submittedName>
        <fullName evidence="1">Uncharacterized protein</fullName>
    </submittedName>
</protein>
<dbReference type="STRING" id="1166337.SAMN05192580_1172"/>
<dbReference type="RefSeq" id="WP_093312105.1">
    <property type="nucleotide sequence ID" value="NZ_FOZG01000001.1"/>
</dbReference>
<reference evidence="1 2" key="1">
    <citation type="submission" date="2016-10" db="EMBL/GenBank/DDBJ databases">
        <authorList>
            <person name="de Groot N.N."/>
        </authorList>
    </citation>
    <scope>NUCLEOTIDE SEQUENCE [LARGE SCALE GENOMIC DNA]</scope>
    <source>
        <strain evidence="1 2">S5-249</strain>
    </source>
</reference>
<dbReference type="Proteomes" id="UP000198824">
    <property type="component" value="Unassembled WGS sequence"/>
</dbReference>
<name>A0A1I6K0I0_9SPHN</name>
<dbReference type="AlphaFoldDB" id="A0A1I6K0I0"/>
<evidence type="ECO:0000313" key="2">
    <source>
        <dbReference type="Proteomes" id="UP000198824"/>
    </source>
</evidence>
<proteinExistence type="predicted"/>
<accession>A0A1I6K0I0</accession>
<sequence>MIRIYNAADRVRVLTLDFDPRLRDLLESRFTALADLLDWTEFVIVEPGDTEADIVREVGFSPLVEPIDGVRFGEEGFQPFWDHFVDHGGWFELSVSFGSSFAYVLLISAEQPAWPELYQLCRSYVGTSG</sequence>
<evidence type="ECO:0000313" key="1">
    <source>
        <dbReference type="EMBL" id="SFR84739.1"/>
    </source>
</evidence>
<organism evidence="1 2">
    <name type="scientific">Sphingomonas jatrophae</name>
    <dbReference type="NCBI Taxonomy" id="1166337"/>
    <lineage>
        <taxon>Bacteria</taxon>
        <taxon>Pseudomonadati</taxon>
        <taxon>Pseudomonadota</taxon>
        <taxon>Alphaproteobacteria</taxon>
        <taxon>Sphingomonadales</taxon>
        <taxon>Sphingomonadaceae</taxon>
        <taxon>Sphingomonas</taxon>
    </lineage>
</organism>
<keyword evidence="2" id="KW-1185">Reference proteome</keyword>
<dbReference type="OrthoDB" id="7204346at2"/>
<gene>
    <name evidence="1" type="ORF">SAMN05192580_1172</name>
</gene>
<dbReference type="EMBL" id="FOZG01000001">
    <property type="protein sequence ID" value="SFR84739.1"/>
    <property type="molecule type" value="Genomic_DNA"/>
</dbReference>